<keyword evidence="1" id="KW-0812">Transmembrane</keyword>
<feature type="transmembrane region" description="Helical" evidence="1">
    <location>
        <begin position="159"/>
        <end position="179"/>
    </location>
</feature>
<feature type="transmembrane region" description="Helical" evidence="1">
    <location>
        <begin position="524"/>
        <end position="544"/>
    </location>
</feature>
<dbReference type="AlphaFoldDB" id="A0A7X6KV43"/>
<evidence type="ECO:0000313" key="3">
    <source>
        <dbReference type="Proteomes" id="UP000581206"/>
    </source>
</evidence>
<feature type="transmembrane region" description="Helical" evidence="1">
    <location>
        <begin position="322"/>
        <end position="343"/>
    </location>
</feature>
<proteinExistence type="predicted"/>
<sequence>MLLGVPERSVLILFGLGLAGVIAALAGAFRPVVVLPIAALLIAVSWRAVPPLPSAGRRPAAAVAVLLGLVAVWLWAGSRAVAEYVVVNRDPGFLTLRALWMSGHPSALIPVGAAEGAAVSGAAAGTEAFALSGGLLHAQGNTMLPSVLAVGGWWGGDRMVLGGNLVIGAVALLGCYALARRLIGPWWALLPVVALGVSLPFLAFARAAYTEPLTLALLTGGLAIAVGGWRQGPIPGVRGIAAHLLAGAMVGGVAAARIDGGVSVSGFVLGVTGAAWLDGAFDPGARRRAFAGIAGAVVVGAIGVLDAAVLSPAYLATHRTQLGLLGVATMLVVVLCAALLKVPRDAAHRLLRHRRALAVVLPGAVLAVGVLLATRPWWYTAHRIDPSSGAALAVQGLQMAAEVPVDGTRSYDEQTLTWVAWYLGVPAVVLGVLGWALLTRWAVRRRDAGAAVGVVTLMVAAVFPLVMVNITPDQLWAVRRLVPGTFPAVLIGAATALAALAGPVRTPWRGRVGRWAAEPRPRRVLAGLGVASMVALPLSVWSPAANTVELSGRLTQAEAVCAALDDLGAERVIWVHSSPFRYLATLRVICDVEVVEFVQPPTAEQLAAVREAWGGGTVAAASFDAEDLPWLQQPSVAVGRTESTTLGRELIRPPYRVDTTVSEVWLGTVQPDGRVTPLG</sequence>
<feature type="transmembrane region" description="Helical" evidence="1">
    <location>
        <begin position="419"/>
        <end position="438"/>
    </location>
</feature>
<feature type="transmembrane region" description="Helical" evidence="1">
    <location>
        <begin position="61"/>
        <end position="82"/>
    </location>
</feature>
<gene>
    <name evidence="2" type="ORF">HGA03_07610</name>
</gene>
<feature type="transmembrane region" description="Helical" evidence="1">
    <location>
        <begin position="355"/>
        <end position="378"/>
    </location>
</feature>
<feature type="transmembrane region" description="Helical" evidence="1">
    <location>
        <begin position="33"/>
        <end position="49"/>
    </location>
</feature>
<feature type="transmembrane region" description="Helical" evidence="1">
    <location>
        <begin position="450"/>
        <end position="472"/>
    </location>
</feature>
<keyword evidence="1" id="KW-0472">Membrane</keyword>
<evidence type="ECO:0008006" key="4">
    <source>
        <dbReference type="Google" id="ProtNLM"/>
    </source>
</evidence>
<feature type="transmembrane region" description="Helical" evidence="1">
    <location>
        <begin position="186"/>
        <end position="207"/>
    </location>
</feature>
<dbReference type="EMBL" id="JAAXOX010000003">
    <property type="protein sequence ID" value="NKY22534.1"/>
    <property type="molecule type" value="Genomic_DNA"/>
</dbReference>
<dbReference type="RefSeq" id="WP_168629660.1">
    <property type="nucleotide sequence ID" value="NZ_BONL01000004.1"/>
</dbReference>
<feature type="transmembrane region" description="Helical" evidence="1">
    <location>
        <begin position="484"/>
        <end position="504"/>
    </location>
</feature>
<dbReference type="Proteomes" id="UP000581206">
    <property type="component" value="Unassembled WGS sequence"/>
</dbReference>
<reference evidence="2 3" key="1">
    <citation type="submission" date="2020-04" db="EMBL/GenBank/DDBJ databases">
        <title>MicrobeNet Type strains.</title>
        <authorList>
            <person name="Nicholson A.C."/>
        </authorList>
    </citation>
    <scope>NUCLEOTIDE SEQUENCE [LARGE SCALE GENOMIC DNA]</scope>
    <source>
        <strain evidence="2 3">ATCC BAA-788</strain>
    </source>
</reference>
<comment type="caution">
    <text evidence="2">The sequence shown here is derived from an EMBL/GenBank/DDBJ whole genome shotgun (WGS) entry which is preliminary data.</text>
</comment>
<name>A0A7X6KV43_9CELL</name>
<protein>
    <recommendedName>
        <fullName evidence="4">Glycosyltransferase RgtA/B/C/D-like domain-containing protein</fullName>
    </recommendedName>
</protein>
<evidence type="ECO:0000313" key="2">
    <source>
        <dbReference type="EMBL" id="NKY22534.1"/>
    </source>
</evidence>
<accession>A0A7X6KV43</accession>
<keyword evidence="1" id="KW-1133">Transmembrane helix</keyword>
<feature type="transmembrane region" description="Helical" evidence="1">
    <location>
        <begin position="213"/>
        <end position="229"/>
    </location>
</feature>
<feature type="transmembrane region" description="Helical" evidence="1">
    <location>
        <begin position="289"/>
        <end position="310"/>
    </location>
</feature>
<feature type="transmembrane region" description="Helical" evidence="1">
    <location>
        <begin position="260"/>
        <end position="277"/>
    </location>
</feature>
<keyword evidence="3" id="KW-1185">Reference proteome</keyword>
<evidence type="ECO:0000256" key="1">
    <source>
        <dbReference type="SAM" id="Phobius"/>
    </source>
</evidence>
<organism evidence="2 3">
    <name type="scientific">Cellulomonas denverensis</name>
    <dbReference type="NCBI Taxonomy" id="264297"/>
    <lineage>
        <taxon>Bacteria</taxon>
        <taxon>Bacillati</taxon>
        <taxon>Actinomycetota</taxon>
        <taxon>Actinomycetes</taxon>
        <taxon>Micrococcales</taxon>
        <taxon>Cellulomonadaceae</taxon>
        <taxon>Cellulomonas</taxon>
    </lineage>
</organism>